<protein>
    <recommendedName>
        <fullName evidence="2">Myb-like domain-containing protein</fullName>
    </recommendedName>
</protein>
<feature type="region of interest" description="Disordered" evidence="1">
    <location>
        <begin position="199"/>
        <end position="298"/>
    </location>
</feature>
<feature type="compositionally biased region" description="Polar residues" evidence="1">
    <location>
        <begin position="37"/>
        <end position="52"/>
    </location>
</feature>
<feature type="compositionally biased region" description="Polar residues" evidence="1">
    <location>
        <begin position="14"/>
        <end position="29"/>
    </location>
</feature>
<dbReference type="CDD" id="cd00167">
    <property type="entry name" value="SANT"/>
    <property type="match status" value="1"/>
</dbReference>
<organism evidence="3 4">
    <name type="scientific">Lepraria neglecta</name>
    <dbReference type="NCBI Taxonomy" id="209136"/>
    <lineage>
        <taxon>Eukaryota</taxon>
        <taxon>Fungi</taxon>
        <taxon>Dikarya</taxon>
        <taxon>Ascomycota</taxon>
        <taxon>Pezizomycotina</taxon>
        <taxon>Lecanoromycetes</taxon>
        <taxon>OSLEUM clade</taxon>
        <taxon>Lecanoromycetidae</taxon>
        <taxon>Lecanorales</taxon>
        <taxon>Lecanorineae</taxon>
        <taxon>Stereocaulaceae</taxon>
        <taxon>Lepraria</taxon>
    </lineage>
</organism>
<dbReference type="PROSITE" id="PS50090">
    <property type="entry name" value="MYB_LIKE"/>
    <property type="match status" value="1"/>
</dbReference>
<feature type="compositionally biased region" description="Polar residues" evidence="1">
    <location>
        <begin position="81"/>
        <end position="95"/>
    </location>
</feature>
<dbReference type="Proteomes" id="UP001276659">
    <property type="component" value="Unassembled WGS sequence"/>
</dbReference>
<name>A0AAD9Z664_9LECA</name>
<sequence length="389" mass="41721">MDKTLGDSGDNVLAPNSTIPASCPQSSTPAADAGIAGSTSRPELPGSPSSSAPLRDAYEDPTGTSPNTTSTLSRTNADRGSATNVGEDSSAQTSHIFPPDSPSPVGQINCGKEGEAPNPLVELLNRKRQPFKQATASLSNHNNPEFPSQTSNEIHQRRHRKLMQFLSSNGHDGPATTEELPTDAQTHLNSSWRFCNAERRNQDVTGQQQSAEFASIAEDGDVVMTDDGSRPPPNHQQDDPMDESPDLDPDSAITNITESSADATAAPTPVSITQQSSIAEDVPTTTTSIEAQGPGGRFWTPAEYKIAVAGREDNKCWDEIAEKLPGRTAEDCRRCIEEPKSRGMLGDGSHPHWTEEEENILCDLKRQGKEWSAPSSQSSRLPIAVETEV</sequence>
<dbReference type="EMBL" id="JASNWA010000008">
    <property type="protein sequence ID" value="KAK3170897.1"/>
    <property type="molecule type" value="Genomic_DNA"/>
</dbReference>
<comment type="caution">
    <text evidence="3">The sequence shown here is derived from an EMBL/GenBank/DDBJ whole genome shotgun (WGS) entry which is preliminary data.</text>
</comment>
<gene>
    <name evidence="3" type="ORF">OEA41_002981</name>
</gene>
<feature type="compositionally biased region" description="Polar residues" evidence="1">
    <location>
        <begin position="203"/>
        <end position="212"/>
    </location>
</feature>
<dbReference type="AlphaFoldDB" id="A0AAD9Z664"/>
<evidence type="ECO:0000313" key="4">
    <source>
        <dbReference type="Proteomes" id="UP001276659"/>
    </source>
</evidence>
<feature type="region of interest" description="Disordered" evidence="1">
    <location>
        <begin position="1"/>
        <end position="117"/>
    </location>
</feature>
<reference evidence="3" key="1">
    <citation type="submission" date="2022-11" db="EMBL/GenBank/DDBJ databases">
        <title>Chromosomal genome sequence assembly and mating type (MAT) locus characterization of the leprose asexual lichenized fungus Lepraria neglecta (Nyl.) Erichsen.</title>
        <authorList>
            <person name="Allen J.L."/>
            <person name="Pfeffer B."/>
        </authorList>
    </citation>
    <scope>NUCLEOTIDE SEQUENCE</scope>
    <source>
        <strain evidence="3">Allen 5258</strain>
    </source>
</reference>
<feature type="compositionally biased region" description="Polar residues" evidence="1">
    <location>
        <begin position="270"/>
        <end position="290"/>
    </location>
</feature>
<feature type="compositionally biased region" description="Polar residues" evidence="1">
    <location>
        <begin position="62"/>
        <end position="75"/>
    </location>
</feature>
<feature type="compositionally biased region" description="Acidic residues" evidence="1">
    <location>
        <begin position="239"/>
        <end position="249"/>
    </location>
</feature>
<evidence type="ECO:0000259" key="2">
    <source>
        <dbReference type="PROSITE" id="PS50090"/>
    </source>
</evidence>
<keyword evidence="4" id="KW-1185">Reference proteome</keyword>
<evidence type="ECO:0000313" key="3">
    <source>
        <dbReference type="EMBL" id="KAK3170897.1"/>
    </source>
</evidence>
<proteinExistence type="predicted"/>
<accession>A0AAD9Z664</accession>
<feature type="compositionally biased region" description="Polar residues" evidence="1">
    <location>
        <begin position="252"/>
        <end position="262"/>
    </location>
</feature>
<feature type="domain" description="Myb-like" evidence="2">
    <location>
        <begin position="299"/>
        <end position="333"/>
    </location>
</feature>
<feature type="compositionally biased region" description="Polar residues" evidence="1">
    <location>
        <begin position="136"/>
        <end position="153"/>
    </location>
</feature>
<dbReference type="InterPro" id="IPR001005">
    <property type="entry name" value="SANT/Myb"/>
</dbReference>
<evidence type="ECO:0000256" key="1">
    <source>
        <dbReference type="SAM" id="MobiDB-lite"/>
    </source>
</evidence>
<dbReference type="Gene3D" id="1.10.10.60">
    <property type="entry name" value="Homeodomain-like"/>
    <property type="match status" value="1"/>
</dbReference>
<feature type="region of interest" description="Disordered" evidence="1">
    <location>
        <begin position="136"/>
        <end position="156"/>
    </location>
</feature>